<dbReference type="AlphaFoldDB" id="A0A1F5Z266"/>
<dbReference type="InterPro" id="IPR042518">
    <property type="entry name" value="SirC_C"/>
</dbReference>
<organism evidence="8 9">
    <name type="scientific">Candidatus Glassbacteria bacterium RIFCSPLOWO2_12_FULL_58_11</name>
    <dbReference type="NCBI Taxonomy" id="1817867"/>
    <lineage>
        <taxon>Bacteria</taxon>
        <taxon>Candidatus Glassiibacteriota</taxon>
    </lineage>
</organism>
<dbReference type="EC" id="1.3.1.76" evidence="2"/>
<evidence type="ECO:0000313" key="8">
    <source>
        <dbReference type="EMBL" id="OGG06202.1"/>
    </source>
</evidence>
<dbReference type="Pfam" id="PF13241">
    <property type="entry name" value="NAD_binding_7"/>
    <property type="match status" value="1"/>
</dbReference>
<dbReference type="PANTHER" id="PTHR35330:SF1">
    <property type="entry name" value="SIROHEME BIOSYNTHESIS PROTEIN MET8"/>
    <property type="match status" value="1"/>
</dbReference>
<dbReference type="NCBIfam" id="TIGR01470">
    <property type="entry name" value="cysG_Nterm"/>
    <property type="match status" value="1"/>
</dbReference>
<sequence length="218" mass="24623">MERTAAKYYPVFLELTGRRCLVVGAGKVALRKVRALLEAGAEVSLVSPEALEELKKLVVQGAIRWRRGEFEDGDLDGVFLVIGATDDPEVNRRVYRAADKASRMVNIVDEPELCNFIVPSVLTRGDFQVAVSSGGASPILARKVREVLGYRFGPEYAVVVDELARLRRELKERVPREERSRQFWEMLIDLDFFDSLEGPEIRARIKERAEQCLSQLAD</sequence>
<keyword evidence="5" id="KW-0627">Porphyrin biosynthesis</keyword>
<name>A0A1F5Z266_9BACT</name>
<evidence type="ECO:0000256" key="1">
    <source>
        <dbReference type="ARBA" id="ARBA00005010"/>
    </source>
</evidence>
<evidence type="ECO:0000259" key="7">
    <source>
        <dbReference type="Pfam" id="PF14824"/>
    </source>
</evidence>
<comment type="catalytic activity">
    <reaction evidence="6">
        <text>precorrin-2 + NAD(+) = sirohydrochlorin + NADH + 2 H(+)</text>
        <dbReference type="Rhea" id="RHEA:15613"/>
        <dbReference type="ChEBI" id="CHEBI:15378"/>
        <dbReference type="ChEBI" id="CHEBI:57540"/>
        <dbReference type="ChEBI" id="CHEBI:57945"/>
        <dbReference type="ChEBI" id="CHEBI:58351"/>
        <dbReference type="ChEBI" id="CHEBI:58827"/>
        <dbReference type="EC" id="1.3.1.76"/>
    </reaction>
</comment>
<dbReference type="GO" id="GO:0004325">
    <property type="term" value="F:ferrochelatase activity"/>
    <property type="evidence" value="ECO:0007669"/>
    <property type="project" value="InterPro"/>
</dbReference>
<dbReference type="InterPro" id="IPR036291">
    <property type="entry name" value="NAD(P)-bd_dom_sf"/>
</dbReference>
<accession>A0A1F5Z266</accession>
<dbReference type="Proteomes" id="UP000179129">
    <property type="component" value="Unassembled WGS sequence"/>
</dbReference>
<reference evidence="8 9" key="1">
    <citation type="journal article" date="2016" name="Nat. Commun.">
        <title>Thousands of microbial genomes shed light on interconnected biogeochemical processes in an aquifer system.</title>
        <authorList>
            <person name="Anantharaman K."/>
            <person name="Brown C.T."/>
            <person name="Hug L.A."/>
            <person name="Sharon I."/>
            <person name="Castelle C.J."/>
            <person name="Probst A.J."/>
            <person name="Thomas B.C."/>
            <person name="Singh A."/>
            <person name="Wilkins M.J."/>
            <person name="Karaoz U."/>
            <person name="Brodie E.L."/>
            <person name="Williams K.H."/>
            <person name="Hubbard S.S."/>
            <person name="Banfield J.F."/>
        </authorList>
    </citation>
    <scope>NUCLEOTIDE SEQUENCE [LARGE SCALE GENOMIC DNA]</scope>
</reference>
<feature type="domain" description="Siroheme synthase central" evidence="7">
    <location>
        <begin position="124"/>
        <end position="146"/>
    </location>
</feature>
<dbReference type="Gene3D" id="1.10.8.610">
    <property type="entry name" value="SirC, precorrin-2 dehydrogenase, C-terminal helical domain-like"/>
    <property type="match status" value="1"/>
</dbReference>
<gene>
    <name evidence="8" type="ORF">A3F83_15985</name>
</gene>
<dbReference type="Gene3D" id="3.40.50.720">
    <property type="entry name" value="NAD(P)-binding Rossmann-like Domain"/>
    <property type="match status" value="1"/>
</dbReference>
<evidence type="ECO:0000256" key="6">
    <source>
        <dbReference type="ARBA" id="ARBA00047561"/>
    </source>
</evidence>
<evidence type="ECO:0000256" key="5">
    <source>
        <dbReference type="ARBA" id="ARBA00023244"/>
    </source>
</evidence>
<proteinExistence type="predicted"/>
<keyword evidence="3" id="KW-0560">Oxidoreductase</keyword>
<protein>
    <recommendedName>
        <fullName evidence="2">precorrin-2 dehydrogenase</fullName>
        <ecNumber evidence="2">1.3.1.76</ecNumber>
    </recommendedName>
</protein>
<evidence type="ECO:0000256" key="4">
    <source>
        <dbReference type="ARBA" id="ARBA00023027"/>
    </source>
</evidence>
<dbReference type="GO" id="GO:0043115">
    <property type="term" value="F:precorrin-2 dehydrogenase activity"/>
    <property type="evidence" value="ECO:0007669"/>
    <property type="project" value="UniProtKB-EC"/>
</dbReference>
<evidence type="ECO:0000256" key="3">
    <source>
        <dbReference type="ARBA" id="ARBA00023002"/>
    </source>
</evidence>
<dbReference type="Pfam" id="PF14824">
    <property type="entry name" value="Sirohm_synth_M"/>
    <property type="match status" value="1"/>
</dbReference>
<evidence type="ECO:0000313" key="9">
    <source>
        <dbReference type="Proteomes" id="UP000179129"/>
    </source>
</evidence>
<dbReference type="InterPro" id="IPR028161">
    <property type="entry name" value="Met8-like"/>
</dbReference>
<dbReference type="InterPro" id="IPR028281">
    <property type="entry name" value="Sirohaem_synthase_central"/>
</dbReference>
<dbReference type="STRING" id="1817867.A3F83_15985"/>
<dbReference type="SUPFAM" id="SSF75615">
    <property type="entry name" value="Siroheme synthase middle domains-like"/>
    <property type="match status" value="1"/>
</dbReference>
<dbReference type="UniPathway" id="UPA00262">
    <property type="reaction ID" value="UER00222"/>
</dbReference>
<dbReference type="PANTHER" id="PTHR35330">
    <property type="entry name" value="SIROHEME BIOSYNTHESIS PROTEIN MET8"/>
    <property type="match status" value="1"/>
</dbReference>
<dbReference type="EMBL" id="MFIX01000030">
    <property type="protein sequence ID" value="OGG06202.1"/>
    <property type="molecule type" value="Genomic_DNA"/>
</dbReference>
<dbReference type="GO" id="GO:0019354">
    <property type="term" value="P:siroheme biosynthetic process"/>
    <property type="evidence" value="ECO:0007669"/>
    <property type="project" value="UniProtKB-UniPathway"/>
</dbReference>
<evidence type="ECO:0000256" key="2">
    <source>
        <dbReference type="ARBA" id="ARBA00012400"/>
    </source>
</evidence>
<comment type="caution">
    <text evidence="8">The sequence shown here is derived from an EMBL/GenBank/DDBJ whole genome shotgun (WGS) entry which is preliminary data.</text>
</comment>
<keyword evidence="4" id="KW-0520">NAD</keyword>
<dbReference type="SUPFAM" id="SSF51735">
    <property type="entry name" value="NAD(P)-binding Rossmann-fold domains"/>
    <property type="match status" value="1"/>
</dbReference>
<comment type="pathway">
    <text evidence="1">Porphyrin-containing compound metabolism; siroheme biosynthesis; sirohydrochlorin from precorrin-2: step 1/1.</text>
</comment>
<dbReference type="InterPro" id="IPR006367">
    <property type="entry name" value="Sirohaem_synthase_N"/>
</dbReference>